<evidence type="ECO:0000256" key="5">
    <source>
        <dbReference type="ARBA" id="ARBA00023136"/>
    </source>
</evidence>
<accession>A0A1I5BPP7</accession>
<dbReference type="GO" id="GO:0005886">
    <property type="term" value="C:plasma membrane"/>
    <property type="evidence" value="ECO:0007669"/>
    <property type="project" value="UniProtKB-SubCell"/>
</dbReference>
<feature type="transmembrane region" description="Helical" evidence="6">
    <location>
        <begin position="37"/>
        <end position="55"/>
    </location>
</feature>
<dbReference type="EMBL" id="FOWD01000001">
    <property type="protein sequence ID" value="SFN76692.1"/>
    <property type="molecule type" value="Genomic_DNA"/>
</dbReference>
<keyword evidence="8" id="KW-1185">Reference proteome</keyword>
<evidence type="ECO:0000313" key="7">
    <source>
        <dbReference type="EMBL" id="SFN76692.1"/>
    </source>
</evidence>
<feature type="transmembrane region" description="Helical" evidence="6">
    <location>
        <begin position="76"/>
        <end position="94"/>
    </location>
</feature>
<evidence type="ECO:0000256" key="2">
    <source>
        <dbReference type="ARBA" id="ARBA00022475"/>
    </source>
</evidence>
<proteinExistence type="predicted"/>
<evidence type="ECO:0000256" key="3">
    <source>
        <dbReference type="ARBA" id="ARBA00022692"/>
    </source>
</evidence>
<name>A0A1I5BPP7_9FIRM</name>
<organism evidence="7 8">
    <name type="scientific">Anaerocolumna aminovalerica</name>
    <dbReference type="NCBI Taxonomy" id="1527"/>
    <lineage>
        <taxon>Bacteria</taxon>
        <taxon>Bacillati</taxon>
        <taxon>Bacillota</taxon>
        <taxon>Clostridia</taxon>
        <taxon>Lachnospirales</taxon>
        <taxon>Lachnospiraceae</taxon>
        <taxon>Anaerocolumna</taxon>
    </lineage>
</organism>
<reference evidence="7 8" key="1">
    <citation type="submission" date="2016-10" db="EMBL/GenBank/DDBJ databases">
        <authorList>
            <person name="de Groot N.N."/>
        </authorList>
    </citation>
    <scope>NUCLEOTIDE SEQUENCE [LARGE SCALE GENOMIC DNA]</scope>
    <source>
        <strain evidence="7 8">DSM 1283</strain>
    </source>
</reference>
<keyword evidence="2" id="KW-1003">Cell membrane</keyword>
<evidence type="ECO:0000256" key="1">
    <source>
        <dbReference type="ARBA" id="ARBA00004651"/>
    </source>
</evidence>
<keyword evidence="3 6" id="KW-0812">Transmembrane</keyword>
<dbReference type="STRING" id="1527.SAMN04489757_101137"/>
<evidence type="ECO:0000313" key="8">
    <source>
        <dbReference type="Proteomes" id="UP000198806"/>
    </source>
</evidence>
<gene>
    <name evidence="7" type="ORF">SAMN04489757_101137</name>
</gene>
<dbReference type="Proteomes" id="UP000198806">
    <property type="component" value="Unassembled WGS sequence"/>
</dbReference>
<keyword evidence="5 6" id="KW-0472">Membrane</keyword>
<dbReference type="AlphaFoldDB" id="A0A1I5BPP7"/>
<dbReference type="Pfam" id="PF03899">
    <property type="entry name" value="ATP-synt_I"/>
    <property type="match status" value="1"/>
</dbReference>
<dbReference type="InterPro" id="IPR005598">
    <property type="entry name" value="ATP_synth_I"/>
</dbReference>
<evidence type="ECO:0000256" key="6">
    <source>
        <dbReference type="SAM" id="Phobius"/>
    </source>
</evidence>
<sequence length="123" mass="13675">MKLSDLAKKMIVSISIIALICILGSVIYYRSLYFLPFMWGVFLGSFVSIIKVFLLDHAVDKAVKMEQKHAGNYMSIQHMLRLLLSGIVLVLGALVPQISLWGVAAGILAFQLAAYSLKFTPKR</sequence>
<dbReference type="RefSeq" id="WP_170847842.1">
    <property type="nucleotide sequence ID" value="NZ_BAABFM010000003.1"/>
</dbReference>
<keyword evidence="4 6" id="KW-1133">Transmembrane helix</keyword>
<comment type="subcellular location">
    <subcellularLocation>
        <location evidence="1">Cell membrane</location>
        <topology evidence="1">Multi-pass membrane protein</topology>
    </subcellularLocation>
</comment>
<evidence type="ECO:0000256" key="4">
    <source>
        <dbReference type="ARBA" id="ARBA00022989"/>
    </source>
</evidence>
<protein>
    <submittedName>
        <fullName evidence="7">ATP synthase I chain</fullName>
    </submittedName>
</protein>
<feature type="transmembrane region" description="Helical" evidence="6">
    <location>
        <begin position="12"/>
        <end position="31"/>
    </location>
</feature>